<dbReference type="Proteomes" id="UP000325755">
    <property type="component" value="Chromosome"/>
</dbReference>
<gene>
    <name evidence="5" type="ORF">F6R98_09065</name>
</gene>
<name>A0A5Q0BFW6_9GAMM</name>
<dbReference type="KEGG" id="mmob:F6R98_09065"/>
<evidence type="ECO:0000313" key="6">
    <source>
        <dbReference type="Proteomes" id="UP000325755"/>
    </source>
</evidence>
<dbReference type="InParanoid" id="A0A5Q0BFW6"/>
<reference evidence="5 6" key="1">
    <citation type="submission" date="2019-09" db="EMBL/GenBank/DDBJ databases">
        <title>Ecophysiology of the spiral-shaped methanotroph Methylospira mobilis as revealed by the complete genome sequence.</title>
        <authorList>
            <person name="Oshkin I.Y."/>
            <person name="Dedysh S.N."/>
            <person name="Miroshnikov K."/>
            <person name="Danilova O.V."/>
            <person name="Hakobyan A."/>
            <person name="Liesack W."/>
        </authorList>
    </citation>
    <scope>NUCLEOTIDE SEQUENCE [LARGE SCALE GENOMIC DNA]</scope>
    <source>
        <strain evidence="5 6">Shm1</strain>
    </source>
</reference>
<evidence type="ECO:0000256" key="3">
    <source>
        <dbReference type="SAM" id="MobiDB-lite"/>
    </source>
</evidence>
<feature type="region of interest" description="Disordered" evidence="3">
    <location>
        <begin position="164"/>
        <end position="184"/>
    </location>
</feature>
<dbReference type="PANTHER" id="PTHR43673:SF10">
    <property type="entry name" value="NADH DEHYDROGENASE_NAD(P)H NITROREDUCTASE XCC3605-RELATED"/>
    <property type="match status" value="1"/>
</dbReference>
<organism evidence="5 6">
    <name type="scientific">Candidatus Methylospira mobilis</name>
    <dbReference type="NCBI Taxonomy" id="1808979"/>
    <lineage>
        <taxon>Bacteria</taxon>
        <taxon>Pseudomonadati</taxon>
        <taxon>Pseudomonadota</taxon>
        <taxon>Gammaproteobacteria</taxon>
        <taxon>Methylococcales</taxon>
        <taxon>Methylococcaceae</taxon>
        <taxon>Candidatus Methylospira</taxon>
    </lineage>
</organism>
<feature type="domain" description="Nitroreductase" evidence="4">
    <location>
        <begin position="17"/>
        <end position="162"/>
    </location>
</feature>
<dbReference type="RefSeq" id="WP_153248749.1">
    <property type="nucleotide sequence ID" value="NZ_CP044205.1"/>
</dbReference>
<dbReference type="InterPro" id="IPR029479">
    <property type="entry name" value="Nitroreductase"/>
</dbReference>
<dbReference type="GO" id="GO:0016491">
    <property type="term" value="F:oxidoreductase activity"/>
    <property type="evidence" value="ECO:0007669"/>
    <property type="project" value="UniProtKB-KW"/>
</dbReference>
<accession>A0A5Q0BFW6</accession>
<dbReference type="OrthoDB" id="9802510at2"/>
<dbReference type="SUPFAM" id="SSF55469">
    <property type="entry name" value="FMN-dependent nitroreductase-like"/>
    <property type="match status" value="1"/>
</dbReference>
<dbReference type="AlphaFoldDB" id="A0A5Q0BFW6"/>
<protein>
    <submittedName>
        <fullName evidence="5">Nitroreductase family protein</fullName>
    </submittedName>
</protein>
<dbReference type="PANTHER" id="PTHR43673">
    <property type="entry name" value="NAD(P)H NITROREDUCTASE YDGI-RELATED"/>
    <property type="match status" value="1"/>
</dbReference>
<sequence>MSEIRTPEHPVDSLFLKRWSPRAFTGEAIDDATLLTLFEAARWAPSAYNAQPWRFIYSKNGSESWPQFLEILFEFNRSWARNASALVIVLSKTSFIPPGKTEPQPFPSHSFDTGAAWASLALQATLSGWPAHGIGGIDKDKARTLLAIPDDYAIEEGIVVGKQGDKSGLSESLRERETPSARKPLASLIAEGRFTFTD</sequence>
<dbReference type="CDD" id="cd02138">
    <property type="entry name" value="TdsD-like"/>
    <property type="match status" value="1"/>
</dbReference>
<keyword evidence="2" id="KW-0560">Oxidoreductase</keyword>
<dbReference type="Gene3D" id="3.40.109.10">
    <property type="entry name" value="NADH Oxidase"/>
    <property type="match status" value="1"/>
</dbReference>
<dbReference type="InterPro" id="IPR000415">
    <property type="entry name" value="Nitroreductase-like"/>
</dbReference>
<evidence type="ECO:0000313" key="5">
    <source>
        <dbReference type="EMBL" id="QFY42755.1"/>
    </source>
</evidence>
<evidence type="ECO:0000259" key="4">
    <source>
        <dbReference type="Pfam" id="PF00881"/>
    </source>
</evidence>
<evidence type="ECO:0000256" key="1">
    <source>
        <dbReference type="ARBA" id="ARBA00007118"/>
    </source>
</evidence>
<comment type="similarity">
    <text evidence="1">Belongs to the nitroreductase family.</text>
</comment>
<keyword evidence="6" id="KW-1185">Reference proteome</keyword>
<evidence type="ECO:0000256" key="2">
    <source>
        <dbReference type="ARBA" id="ARBA00023002"/>
    </source>
</evidence>
<dbReference type="Pfam" id="PF00881">
    <property type="entry name" value="Nitroreductase"/>
    <property type="match status" value="1"/>
</dbReference>
<dbReference type="EMBL" id="CP044205">
    <property type="protein sequence ID" value="QFY42755.1"/>
    <property type="molecule type" value="Genomic_DNA"/>
</dbReference>
<proteinExistence type="inferred from homology"/>